<protein>
    <submittedName>
        <fullName evidence="5">Alanine/ornithine racemase family PLP-dependent enzyme</fullName>
    </submittedName>
</protein>
<dbReference type="InterPro" id="IPR000821">
    <property type="entry name" value="Ala_racemase"/>
</dbReference>
<evidence type="ECO:0000256" key="2">
    <source>
        <dbReference type="ARBA" id="ARBA00022898"/>
    </source>
</evidence>
<accession>A0ABU6KGA4</accession>
<dbReference type="InterPro" id="IPR029066">
    <property type="entry name" value="PLP-binding_barrel"/>
</dbReference>
<gene>
    <name evidence="5" type="ORF">QGM71_11970</name>
</gene>
<evidence type="ECO:0000313" key="5">
    <source>
        <dbReference type="EMBL" id="MEC5424210.1"/>
    </source>
</evidence>
<evidence type="ECO:0000313" key="6">
    <source>
        <dbReference type="Proteomes" id="UP001335737"/>
    </source>
</evidence>
<dbReference type="CDD" id="cd06815">
    <property type="entry name" value="PLPDE_III_AR_like_1"/>
    <property type="match status" value="1"/>
</dbReference>
<feature type="domain" description="Alanine racemase N-terminal" evidence="4">
    <location>
        <begin position="11"/>
        <end position="230"/>
    </location>
</feature>
<name>A0ABU6KGA4_9BACI</name>
<reference evidence="5 6" key="1">
    <citation type="journal article" date="2024" name="Int. J. Syst. Evol. Microbiol.">
        <title>Virgibacillus tibetensis sp. nov., isolated from salt lake on the Tibetan Plateau of China.</title>
        <authorList>
            <person name="Phurbu D."/>
            <person name="Liu Z.-X."/>
            <person name="Wang R."/>
            <person name="Zheng Y.-Y."/>
            <person name="Liu H.-C."/>
            <person name="Zhou Y.-G."/>
            <person name="Yu Y.-J."/>
            <person name="Li A.-H."/>
        </authorList>
    </citation>
    <scope>NUCLEOTIDE SEQUENCE [LARGE SCALE GENOMIC DNA]</scope>
    <source>
        <strain evidence="5 6">C22-A2</strain>
    </source>
</reference>
<dbReference type="Pfam" id="PF01168">
    <property type="entry name" value="Ala_racemase_N"/>
    <property type="match status" value="1"/>
</dbReference>
<keyword evidence="2" id="KW-0663">Pyridoxal phosphate</keyword>
<dbReference type="EMBL" id="JARZFX010000005">
    <property type="protein sequence ID" value="MEC5424210.1"/>
    <property type="molecule type" value="Genomic_DNA"/>
</dbReference>
<dbReference type="SUPFAM" id="SSF51419">
    <property type="entry name" value="PLP-binding barrel"/>
    <property type="match status" value="1"/>
</dbReference>
<proteinExistence type="predicted"/>
<organism evidence="5 6">
    <name type="scientific">Virgibacillus tibetensis</name>
    <dbReference type="NCBI Taxonomy" id="3042313"/>
    <lineage>
        <taxon>Bacteria</taxon>
        <taxon>Bacillati</taxon>
        <taxon>Bacillota</taxon>
        <taxon>Bacilli</taxon>
        <taxon>Bacillales</taxon>
        <taxon>Bacillaceae</taxon>
        <taxon>Virgibacillus</taxon>
    </lineage>
</organism>
<evidence type="ECO:0000256" key="3">
    <source>
        <dbReference type="ARBA" id="ARBA00023235"/>
    </source>
</evidence>
<evidence type="ECO:0000259" key="4">
    <source>
        <dbReference type="Pfam" id="PF01168"/>
    </source>
</evidence>
<dbReference type="InterPro" id="IPR001608">
    <property type="entry name" value="Ala_racemase_N"/>
</dbReference>
<evidence type="ECO:0000256" key="1">
    <source>
        <dbReference type="ARBA" id="ARBA00001933"/>
    </source>
</evidence>
<dbReference type="Proteomes" id="UP001335737">
    <property type="component" value="Unassembled WGS sequence"/>
</dbReference>
<dbReference type="PANTHER" id="PTHR30511:SF3">
    <property type="entry name" value="LYSINE RACEMASE"/>
    <property type="match status" value="1"/>
</dbReference>
<keyword evidence="3" id="KW-0413">Isomerase</keyword>
<comment type="cofactor">
    <cofactor evidence="1">
        <name>pyridoxal 5'-phosphate</name>
        <dbReference type="ChEBI" id="CHEBI:597326"/>
    </cofactor>
</comment>
<keyword evidence="6" id="KW-1185">Reference proteome</keyword>
<dbReference type="Gene3D" id="3.20.20.10">
    <property type="entry name" value="Alanine racemase"/>
    <property type="match status" value="1"/>
</dbReference>
<dbReference type="PANTHER" id="PTHR30511">
    <property type="entry name" value="ALANINE RACEMASE"/>
    <property type="match status" value="1"/>
</dbReference>
<sequence length="378" mass="41896">MNQLRTPRIEINIAKLAHNANKLAKLFNSKGINLMAVTKTVCGDPVVAKTLLNQNIHMLADSKLVNIIRMQEAGIKAQFVLLRSPAMSEVDFVVKYADISMNTELAVLKKLSTAATKQRTLHKVILMVEMGDLREGIMPQDLEELIQEVLELPPLEIVGIGANFACFGGIKPNEEKMSHLSSIAKNIEKRFKLPLPYVSGGNSANYNWFMTTSNTGKINNLRLGESIYLGRETLNRTEIPELYTDSFTFTAEIIELKTKPSIPYGDKGQDAFGTHPEFHDHGLMKRAILGVGSQDVLISGLTPRLDIDILGSSSDHTVINIKNTNLKVGDEVKFDLNYGALLAAMTSPYIIKEYTRTLYPPFITHLKKDGQIGTAKVK</sequence>
<comment type="caution">
    <text evidence="5">The sequence shown here is derived from an EMBL/GenBank/DDBJ whole genome shotgun (WGS) entry which is preliminary data.</text>
</comment>
<dbReference type="RefSeq" id="WP_327607777.1">
    <property type="nucleotide sequence ID" value="NZ_JARZFX010000005.1"/>
</dbReference>